<dbReference type="eggNOG" id="COG3108">
    <property type="taxonomic scope" value="Bacteria"/>
</dbReference>
<dbReference type="PANTHER" id="PTHR37425">
    <property type="match status" value="1"/>
</dbReference>
<evidence type="ECO:0000256" key="2">
    <source>
        <dbReference type="ARBA" id="ARBA00004776"/>
    </source>
</evidence>
<dbReference type="Proteomes" id="UP000013063">
    <property type="component" value="Unassembled WGS sequence"/>
</dbReference>
<evidence type="ECO:0000256" key="3">
    <source>
        <dbReference type="ARBA" id="ARBA00022670"/>
    </source>
</evidence>
<comment type="cofactor">
    <cofactor evidence="1">
        <name>Zn(2+)</name>
        <dbReference type="ChEBI" id="CHEBI:29105"/>
    </cofactor>
</comment>
<keyword evidence="4" id="KW-0479">Metal-binding</keyword>
<accession>R0EBU7</accession>
<keyword evidence="7" id="KW-0862">Zinc</keyword>
<evidence type="ECO:0000313" key="13">
    <source>
        <dbReference type="Proteomes" id="UP000013063"/>
    </source>
</evidence>
<evidence type="ECO:0000256" key="4">
    <source>
        <dbReference type="ARBA" id="ARBA00022723"/>
    </source>
</evidence>
<sequence length="212" mass="23278" precursor="true">MHRRKLLQMGLGVLGAGLLPAADARADDDIIGAILEGKQPNIAPPSLALSPPPLVAAKPVVTQARWVHLHNVHTGEKLEAAYWENGGYVLDAVQALNKVLRDYRNDQVHPMNPGLYDILDQIRTKTESKTPFQVISGYRSPATNKLLRERSGEVAKHSLHMDGKAMDIYLEDVALEHIRAAALDLGRGGVGYYPESNFVHVDVGPVRQWKGT</sequence>
<keyword evidence="3" id="KW-0645">Protease</keyword>
<comment type="pathway">
    <text evidence="2">Cell wall biogenesis; cell wall polysaccharide biosynthesis.</text>
</comment>
<dbReference type="PANTHER" id="PTHR37425:SF1">
    <property type="entry name" value="OUTER MEMBRANE PROTEIN"/>
    <property type="match status" value="1"/>
</dbReference>
<keyword evidence="9" id="KW-0961">Cell wall biogenesis/degradation</keyword>
<dbReference type="AlphaFoldDB" id="R0EBU7"/>
<protein>
    <recommendedName>
        <fullName evidence="11">Murein endopeptidase K</fullName>
    </recommendedName>
</protein>
<keyword evidence="13" id="KW-1185">Reference proteome</keyword>
<comment type="caution">
    <text evidence="12">The sequence shown here is derived from an EMBL/GenBank/DDBJ whole genome shotgun (WGS) entry which is preliminary data.</text>
</comment>
<evidence type="ECO:0000313" key="12">
    <source>
        <dbReference type="EMBL" id="ENZ82953.1"/>
    </source>
</evidence>
<dbReference type="GO" id="GO:0071555">
    <property type="term" value="P:cell wall organization"/>
    <property type="evidence" value="ECO:0007669"/>
    <property type="project" value="UniProtKB-KW"/>
</dbReference>
<dbReference type="GO" id="GO:0046872">
    <property type="term" value="F:metal ion binding"/>
    <property type="evidence" value="ECO:0007669"/>
    <property type="project" value="UniProtKB-KW"/>
</dbReference>
<keyword evidence="5" id="KW-0732">Signal</keyword>
<name>R0EBU7_CAUVI</name>
<evidence type="ECO:0000256" key="7">
    <source>
        <dbReference type="ARBA" id="ARBA00022833"/>
    </source>
</evidence>
<dbReference type="Gene3D" id="3.30.1380.10">
    <property type="match status" value="1"/>
</dbReference>
<dbReference type="STRING" id="1292034.OR37_01148"/>
<reference evidence="12 13" key="1">
    <citation type="journal article" date="2013" name="Genome Announc.">
        <title>Draft Genome Sequence for Caulobacter sp. Strain OR37, a Bacterium Tolerant to Heavy Metals.</title>
        <authorList>
            <person name="Utturkar S.M."/>
            <person name="Bollmann A."/>
            <person name="Brzoska R.M."/>
            <person name="Klingeman D.M."/>
            <person name="Epstein S.E."/>
            <person name="Palumbo A.V."/>
            <person name="Brown S.D."/>
        </authorList>
    </citation>
    <scope>NUCLEOTIDE SEQUENCE [LARGE SCALE GENOMIC DNA]</scope>
    <source>
        <strain evidence="12 13">OR37</strain>
    </source>
</reference>
<dbReference type="RefSeq" id="WP_004616817.1">
    <property type="nucleotide sequence ID" value="NZ_APMP01000004.1"/>
</dbReference>
<comment type="similarity">
    <text evidence="10">Belongs to the peptidase M15 family.</text>
</comment>
<evidence type="ECO:0000256" key="5">
    <source>
        <dbReference type="ARBA" id="ARBA00022729"/>
    </source>
</evidence>
<evidence type="ECO:0000256" key="10">
    <source>
        <dbReference type="ARBA" id="ARBA00093448"/>
    </source>
</evidence>
<dbReference type="GO" id="GO:0008237">
    <property type="term" value="F:metallopeptidase activity"/>
    <property type="evidence" value="ECO:0007669"/>
    <property type="project" value="UniProtKB-KW"/>
</dbReference>
<evidence type="ECO:0000256" key="9">
    <source>
        <dbReference type="ARBA" id="ARBA00023316"/>
    </source>
</evidence>
<gene>
    <name evidence="12" type="ORF">OR37_01148</name>
</gene>
<keyword evidence="8" id="KW-0482">Metalloprotease</keyword>
<dbReference type="PATRIC" id="fig|1292034.3.peg.1138"/>
<evidence type="ECO:0000256" key="8">
    <source>
        <dbReference type="ARBA" id="ARBA00023049"/>
    </source>
</evidence>
<dbReference type="EMBL" id="APMP01000004">
    <property type="protein sequence ID" value="ENZ82953.1"/>
    <property type="molecule type" value="Genomic_DNA"/>
</dbReference>
<dbReference type="GO" id="GO:0006508">
    <property type="term" value="P:proteolysis"/>
    <property type="evidence" value="ECO:0007669"/>
    <property type="project" value="UniProtKB-KW"/>
</dbReference>
<dbReference type="OrthoDB" id="9782994at2"/>
<dbReference type="Pfam" id="PF05951">
    <property type="entry name" value="Peptidase_M15_2"/>
    <property type="match status" value="1"/>
</dbReference>
<dbReference type="CDD" id="cd14844">
    <property type="entry name" value="Zn-DD-carboxypeptidase_like"/>
    <property type="match status" value="1"/>
</dbReference>
<keyword evidence="6" id="KW-0378">Hydrolase</keyword>
<dbReference type="InterPro" id="IPR010275">
    <property type="entry name" value="MepK"/>
</dbReference>
<proteinExistence type="inferred from homology"/>
<dbReference type="SUPFAM" id="SSF55166">
    <property type="entry name" value="Hedgehog/DD-peptidase"/>
    <property type="match status" value="1"/>
</dbReference>
<dbReference type="InterPro" id="IPR009045">
    <property type="entry name" value="Zn_M74/Hedgehog-like"/>
</dbReference>
<evidence type="ECO:0000256" key="11">
    <source>
        <dbReference type="ARBA" id="ARBA00093666"/>
    </source>
</evidence>
<evidence type="ECO:0000256" key="1">
    <source>
        <dbReference type="ARBA" id="ARBA00001947"/>
    </source>
</evidence>
<evidence type="ECO:0000256" key="6">
    <source>
        <dbReference type="ARBA" id="ARBA00022801"/>
    </source>
</evidence>
<organism evidence="12 13">
    <name type="scientific">Caulobacter vibrioides OR37</name>
    <dbReference type="NCBI Taxonomy" id="1292034"/>
    <lineage>
        <taxon>Bacteria</taxon>
        <taxon>Pseudomonadati</taxon>
        <taxon>Pseudomonadota</taxon>
        <taxon>Alphaproteobacteria</taxon>
        <taxon>Caulobacterales</taxon>
        <taxon>Caulobacteraceae</taxon>
        <taxon>Caulobacter</taxon>
    </lineage>
</organism>